<organism evidence="3 4">
    <name type="scientific">Echinococcus granulosus</name>
    <name type="common">Hydatid tapeworm</name>
    <dbReference type="NCBI Taxonomy" id="6210"/>
    <lineage>
        <taxon>Eukaryota</taxon>
        <taxon>Metazoa</taxon>
        <taxon>Spiralia</taxon>
        <taxon>Lophotrochozoa</taxon>
        <taxon>Platyhelminthes</taxon>
        <taxon>Cestoda</taxon>
        <taxon>Eucestoda</taxon>
        <taxon>Cyclophyllidea</taxon>
        <taxon>Taeniidae</taxon>
        <taxon>Echinococcus</taxon>
        <taxon>Echinococcus granulosus group</taxon>
    </lineage>
</organism>
<dbReference type="SUPFAM" id="SSF51430">
    <property type="entry name" value="NAD(P)-linked oxidoreductase"/>
    <property type="match status" value="1"/>
</dbReference>
<proteinExistence type="predicted"/>
<dbReference type="GeneID" id="36344091"/>
<dbReference type="KEGG" id="egl:EGR_08376"/>
<evidence type="ECO:0000256" key="1">
    <source>
        <dbReference type="ARBA" id="ARBA00022857"/>
    </source>
</evidence>
<dbReference type="GO" id="GO:0016616">
    <property type="term" value="F:oxidoreductase activity, acting on the CH-OH group of donors, NAD or NADP as acceptor"/>
    <property type="evidence" value="ECO:0007669"/>
    <property type="project" value="UniProtKB-ARBA"/>
</dbReference>
<dbReference type="EMBL" id="APAU02000105">
    <property type="protein sequence ID" value="EUB56733.1"/>
    <property type="molecule type" value="Genomic_DNA"/>
</dbReference>
<protein>
    <submittedName>
        <fullName evidence="3">Reductase</fullName>
    </submittedName>
</protein>
<dbReference type="OrthoDB" id="416253at2759"/>
<dbReference type="STRING" id="6210.W6U691"/>
<evidence type="ECO:0000313" key="4">
    <source>
        <dbReference type="Proteomes" id="UP000019149"/>
    </source>
</evidence>
<dbReference type="RefSeq" id="XP_024347929.1">
    <property type="nucleotide sequence ID" value="XM_024497625.1"/>
</dbReference>
<dbReference type="PANTHER" id="PTHR43827">
    <property type="entry name" value="2,5-DIKETO-D-GLUCONIC ACID REDUCTASE"/>
    <property type="match status" value="1"/>
</dbReference>
<keyword evidence="1" id="KW-0521">NADP</keyword>
<dbReference type="InterPro" id="IPR020471">
    <property type="entry name" value="AKR"/>
</dbReference>
<dbReference type="PANTHER" id="PTHR43827:SF3">
    <property type="entry name" value="NADP-DEPENDENT OXIDOREDUCTASE DOMAIN-CONTAINING PROTEIN"/>
    <property type="match status" value="1"/>
</dbReference>
<comment type="caution">
    <text evidence="3">The sequence shown here is derived from an EMBL/GenBank/DDBJ whole genome shotgun (WGS) entry which is preliminary data.</text>
</comment>
<dbReference type="CTD" id="36344091"/>
<reference evidence="3 4" key="1">
    <citation type="journal article" date="2013" name="Nat. Genet.">
        <title>The genome of the hydatid tapeworm Echinococcus granulosus.</title>
        <authorList>
            <person name="Zheng H."/>
            <person name="Zhang W."/>
            <person name="Zhang L."/>
            <person name="Zhang Z."/>
            <person name="Li J."/>
            <person name="Lu G."/>
            <person name="Zhu Y."/>
            <person name="Wang Y."/>
            <person name="Huang Y."/>
            <person name="Liu J."/>
            <person name="Kang H."/>
            <person name="Chen J."/>
            <person name="Wang L."/>
            <person name="Chen A."/>
            <person name="Yu S."/>
            <person name="Gao Z."/>
            <person name="Jin L."/>
            <person name="Gu W."/>
            <person name="Wang Z."/>
            <person name="Zhao L."/>
            <person name="Shi B."/>
            <person name="Wen H."/>
            <person name="Lin R."/>
            <person name="Jones M.K."/>
            <person name="Brejova B."/>
            <person name="Vinar T."/>
            <person name="Zhao G."/>
            <person name="McManus D.P."/>
            <person name="Chen Z."/>
            <person name="Zhou Y."/>
            <person name="Wang S."/>
        </authorList>
    </citation>
    <scope>NUCLEOTIDE SEQUENCE [LARGE SCALE GENOMIC DNA]</scope>
</reference>
<sequence>MSLVLRPVLWGTLNIRSTLTANYTSIAFPHTGVRGCVNTCLFYVLCFHHLGEHRYMIHRMLECVSLFIFLNVILRQKVANKKEYILLGLSPGYDKATFLSSTYGGKVKSLLEEENVVEIARKHGKAPAQVLLRHGLQRGIVVIVKSVTPERIKANFGHVSGVVVAPTAFCPSVVAVKASVDGE</sequence>
<dbReference type="InterPro" id="IPR036812">
    <property type="entry name" value="NAD(P)_OxRdtase_dom_sf"/>
</dbReference>
<gene>
    <name evidence="3" type="ORF">EGR_08376</name>
</gene>
<dbReference type="Gene3D" id="3.20.20.100">
    <property type="entry name" value="NADP-dependent oxidoreductase domain"/>
    <property type="match status" value="1"/>
</dbReference>
<keyword evidence="4" id="KW-1185">Reference proteome</keyword>
<evidence type="ECO:0000256" key="2">
    <source>
        <dbReference type="ARBA" id="ARBA00023002"/>
    </source>
</evidence>
<keyword evidence="2" id="KW-0560">Oxidoreductase</keyword>
<name>W6U691_ECHGR</name>
<accession>W6U691</accession>
<dbReference type="AlphaFoldDB" id="W6U691"/>
<evidence type="ECO:0000313" key="3">
    <source>
        <dbReference type="EMBL" id="EUB56733.1"/>
    </source>
</evidence>
<dbReference type="Proteomes" id="UP000019149">
    <property type="component" value="Unassembled WGS sequence"/>
</dbReference>